<dbReference type="InterPro" id="IPR050618">
    <property type="entry name" value="Ubq-SigPath_Reg"/>
</dbReference>
<evidence type="ECO:0000313" key="3">
    <source>
        <dbReference type="Proteomes" id="UP001150907"/>
    </source>
</evidence>
<sequence length="405" mass="43169">MSSAADEAQTARQRIAAEPVDTGSLHLLVYSYLLHSNCGRTAKAFARTCGLTTTGLLTNGSAPAYLSLPLNSEPADDGVMCIDDDASSANNILALKGKKPPLPHILPAADSASLSGSNSTGGSGYSSCVSIPDVGGLATARKDSAMLSSAMALDTAPPPSSSSAHETMFPAVASSATANLRQSVDADRANKLIAHHIEHLHIRQSICASIESREPEVALDLLSTYFRTVLIPPPSEQLVLSPLPLRREFDATLLRFRLDTQYYVELIAKNKELEALQFGQRTLWRYPDIFDTWLNHSLNLISGSAGESLKTHYNPLSGSTGVSTQNGTHAAAQKQPFAGHAVAGSSDEDVVSRAELKHKRGEIMRHITNVAALVAYPDPHKSPLAYLLSQDRRTELAAAVNAAIL</sequence>
<dbReference type="PROSITE" id="PS50896">
    <property type="entry name" value="LISH"/>
    <property type="match status" value="1"/>
</dbReference>
<evidence type="ECO:0000256" key="1">
    <source>
        <dbReference type="SAM" id="MobiDB-lite"/>
    </source>
</evidence>
<reference evidence="2" key="1">
    <citation type="submission" date="2022-07" db="EMBL/GenBank/DDBJ databases">
        <title>Phylogenomic reconstructions and comparative analyses of Kickxellomycotina fungi.</title>
        <authorList>
            <person name="Reynolds N.K."/>
            <person name="Stajich J.E."/>
            <person name="Barry K."/>
            <person name="Grigoriev I.V."/>
            <person name="Crous P."/>
            <person name="Smith M.E."/>
        </authorList>
    </citation>
    <scope>NUCLEOTIDE SEQUENCE</scope>
    <source>
        <strain evidence="2">IMI 214461</strain>
    </source>
</reference>
<gene>
    <name evidence="2" type="ORF">H4R26_005869</name>
</gene>
<organism evidence="2 3">
    <name type="scientific">Coemansia thaxteri</name>
    <dbReference type="NCBI Taxonomy" id="2663907"/>
    <lineage>
        <taxon>Eukaryota</taxon>
        <taxon>Fungi</taxon>
        <taxon>Fungi incertae sedis</taxon>
        <taxon>Zoopagomycota</taxon>
        <taxon>Kickxellomycotina</taxon>
        <taxon>Kickxellomycetes</taxon>
        <taxon>Kickxellales</taxon>
        <taxon>Kickxellaceae</taxon>
        <taxon>Coemansia</taxon>
    </lineage>
</organism>
<dbReference type="EMBL" id="JANBQF010001391">
    <property type="protein sequence ID" value="KAJ1997336.1"/>
    <property type="molecule type" value="Genomic_DNA"/>
</dbReference>
<evidence type="ECO:0000313" key="2">
    <source>
        <dbReference type="EMBL" id="KAJ1997336.1"/>
    </source>
</evidence>
<feature type="region of interest" description="Disordered" evidence="1">
    <location>
        <begin position="323"/>
        <end position="345"/>
    </location>
</feature>
<name>A0A9W8EG73_9FUNG</name>
<dbReference type="PANTHER" id="PTHR12864">
    <property type="entry name" value="RAN BINDING PROTEIN 9-RELATED"/>
    <property type="match status" value="1"/>
</dbReference>
<protein>
    <recommendedName>
        <fullName evidence="4">LisH domain-containing protein</fullName>
    </recommendedName>
</protein>
<keyword evidence="3" id="KW-1185">Reference proteome</keyword>
<proteinExistence type="predicted"/>
<feature type="non-terminal residue" evidence="2">
    <location>
        <position position="1"/>
    </location>
</feature>
<dbReference type="Proteomes" id="UP001150907">
    <property type="component" value="Unassembled WGS sequence"/>
</dbReference>
<dbReference type="AlphaFoldDB" id="A0A9W8EG73"/>
<dbReference type="OrthoDB" id="2415936at2759"/>
<dbReference type="InterPro" id="IPR006594">
    <property type="entry name" value="LisH"/>
</dbReference>
<comment type="caution">
    <text evidence="2">The sequence shown here is derived from an EMBL/GenBank/DDBJ whole genome shotgun (WGS) entry which is preliminary data.</text>
</comment>
<accession>A0A9W8EG73</accession>
<evidence type="ECO:0008006" key="4">
    <source>
        <dbReference type="Google" id="ProtNLM"/>
    </source>
</evidence>